<protein>
    <recommendedName>
        <fullName evidence="1">non-specific serine/threonine protein kinase</fullName>
        <ecNumber evidence="1">2.7.11.1</ecNumber>
    </recommendedName>
</protein>
<dbReference type="PROSITE" id="PS50011">
    <property type="entry name" value="PROTEIN_KINASE_DOM"/>
    <property type="match status" value="1"/>
</dbReference>
<dbReference type="SUPFAM" id="SSF56112">
    <property type="entry name" value="Protein kinase-like (PK-like)"/>
    <property type="match status" value="1"/>
</dbReference>
<dbReference type="RefSeq" id="WP_284348336.1">
    <property type="nucleotide sequence ID" value="NZ_BRXS01000001.1"/>
</dbReference>
<dbReference type="EMBL" id="BRXS01000001">
    <property type="protein sequence ID" value="GLC23890.1"/>
    <property type="molecule type" value="Genomic_DNA"/>
</dbReference>
<dbReference type="InterPro" id="IPR008271">
    <property type="entry name" value="Ser/Thr_kinase_AS"/>
</dbReference>
<dbReference type="PANTHER" id="PTHR43289:SF6">
    <property type="entry name" value="SERINE_THREONINE-PROTEIN KINASE NEKL-3"/>
    <property type="match status" value="1"/>
</dbReference>
<comment type="caution">
    <text evidence="11">The sequence shown here is derived from an EMBL/GenBank/DDBJ whole genome shotgun (WGS) entry which is preliminary data.</text>
</comment>
<evidence type="ECO:0000259" key="10">
    <source>
        <dbReference type="PROSITE" id="PS50011"/>
    </source>
</evidence>
<keyword evidence="4 7" id="KW-0547">Nucleotide-binding</keyword>
<keyword evidence="2" id="KW-0723">Serine/threonine-protein kinase</keyword>
<evidence type="ECO:0000256" key="8">
    <source>
        <dbReference type="SAM" id="MobiDB-lite"/>
    </source>
</evidence>
<keyword evidence="9" id="KW-0472">Membrane</keyword>
<organism evidence="11 12">
    <name type="scientific">Roseisolibacter agri</name>
    <dbReference type="NCBI Taxonomy" id="2014610"/>
    <lineage>
        <taxon>Bacteria</taxon>
        <taxon>Pseudomonadati</taxon>
        <taxon>Gemmatimonadota</taxon>
        <taxon>Gemmatimonadia</taxon>
        <taxon>Gemmatimonadales</taxon>
        <taxon>Gemmatimonadaceae</taxon>
        <taxon>Roseisolibacter</taxon>
    </lineage>
</organism>
<keyword evidence="12" id="KW-1185">Reference proteome</keyword>
<evidence type="ECO:0000256" key="9">
    <source>
        <dbReference type="SAM" id="Phobius"/>
    </source>
</evidence>
<evidence type="ECO:0000256" key="5">
    <source>
        <dbReference type="ARBA" id="ARBA00022777"/>
    </source>
</evidence>
<feature type="domain" description="Protein kinase" evidence="10">
    <location>
        <begin position="16"/>
        <end position="289"/>
    </location>
</feature>
<evidence type="ECO:0000256" key="3">
    <source>
        <dbReference type="ARBA" id="ARBA00022679"/>
    </source>
</evidence>
<accession>A0AA37V069</accession>
<evidence type="ECO:0000256" key="7">
    <source>
        <dbReference type="PROSITE-ProRule" id="PRU10141"/>
    </source>
</evidence>
<sequence length="360" mass="38780">MPDVSDRFQTMLAGRYTIDRELGQGGMATVYVARDVKHHRMVALKVMHAGLAASMGPDRFEREVMVAARLQHPHIVTVYDSGETAGRYWYTMPYVAGESLRQRLAREGWLSVAEAVRITREIARALDYAHRRDIVHRDVKPENVLLTEEGQALLTDFGLARALHATPDSTLGRGAGTGAGFFVGTPTYMSPEQGTGEHPVDARADIYALACVTFEMLTGEPPHPGASMEAIFARRLEEPPPSVRERRRDVPEHVDAALRRAMSRHPAERFPTAFSFGQALDAQAADGWTGATPTPPGMPAVPTTPAAAASAFAPATATATATAAMNAESPALLRWNRTLLALAGIVTLGALAVLGAVVLR</sequence>
<keyword evidence="5" id="KW-0418">Kinase</keyword>
<dbReference type="PROSITE" id="PS00108">
    <property type="entry name" value="PROTEIN_KINASE_ST"/>
    <property type="match status" value="1"/>
</dbReference>
<dbReference type="SMART" id="SM00220">
    <property type="entry name" value="S_TKc"/>
    <property type="match status" value="1"/>
</dbReference>
<dbReference type="InterPro" id="IPR011009">
    <property type="entry name" value="Kinase-like_dom_sf"/>
</dbReference>
<keyword evidence="6 7" id="KW-0067">ATP-binding</keyword>
<dbReference type="AlphaFoldDB" id="A0AA37V069"/>
<keyword evidence="9" id="KW-0812">Transmembrane</keyword>
<dbReference type="PROSITE" id="PS00107">
    <property type="entry name" value="PROTEIN_KINASE_ATP"/>
    <property type="match status" value="1"/>
</dbReference>
<feature type="transmembrane region" description="Helical" evidence="9">
    <location>
        <begin position="339"/>
        <end position="359"/>
    </location>
</feature>
<evidence type="ECO:0000256" key="2">
    <source>
        <dbReference type="ARBA" id="ARBA00022527"/>
    </source>
</evidence>
<keyword evidence="3" id="KW-0808">Transferase</keyword>
<dbReference type="Gene3D" id="1.10.510.10">
    <property type="entry name" value="Transferase(Phosphotransferase) domain 1"/>
    <property type="match status" value="1"/>
</dbReference>
<feature type="binding site" evidence="7">
    <location>
        <position position="45"/>
    </location>
    <ligand>
        <name>ATP</name>
        <dbReference type="ChEBI" id="CHEBI:30616"/>
    </ligand>
</feature>
<dbReference type="InterPro" id="IPR000719">
    <property type="entry name" value="Prot_kinase_dom"/>
</dbReference>
<evidence type="ECO:0000313" key="12">
    <source>
        <dbReference type="Proteomes" id="UP001161325"/>
    </source>
</evidence>
<dbReference type="FunFam" id="1.10.510.10:FF:000021">
    <property type="entry name" value="Serine/threonine protein kinase"/>
    <property type="match status" value="1"/>
</dbReference>
<dbReference type="GO" id="GO:0004674">
    <property type="term" value="F:protein serine/threonine kinase activity"/>
    <property type="evidence" value="ECO:0007669"/>
    <property type="project" value="UniProtKB-KW"/>
</dbReference>
<dbReference type="PANTHER" id="PTHR43289">
    <property type="entry name" value="MITOGEN-ACTIVATED PROTEIN KINASE KINASE KINASE 20-RELATED"/>
    <property type="match status" value="1"/>
</dbReference>
<proteinExistence type="predicted"/>
<feature type="region of interest" description="Disordered" evidence="8">
    <location>
        <begin position="286"/>
        <end position="305"/>
    </location>
</feature>
<dbReference type="Proteomes" id="UP001161325">
    <property type="component" value="Unassembled WGS sequence"/>
</dbReference>
<keyword evidence="9" id="KW-1133">Transmembrane helix</keyword>
<gene>
    <name evidence="11" type="ORF">rosag_04030</name>
</gene>
<dbReference type="InterPro" id="IPR017441">
    <property type="entry name" value="Protein_kinase_ATP_BS"/>
</dbReference>
<evidence type="ECO:0000256" key="6">
    <source>
        <dbReference type="ARBA" id="ARBA00022840"/>
    </source>
</evidence>
<dbReference type="Gene3D" id="3.30.200.20">
    <property type="entry name" value="Phosphorylase Kinase, domain 1"/>
    <property type="match status" value="1"/>
</dbReference>
<name>A0AA37V069_9BACT</name>
<evidence type="ECO:0000256" key="4">
    <source>
        <dbReference type="ARBA" id="ARBA00022741"/>
    </source>
</evidence>
<reference evidence="11" key="1">
    <citation type="submission" date="2022-08" db="EMBL/GenBank/DDBJ databases">
        <title>Draft genome sequencing of Roseisolibacter agri AW1220.</title>
        <authorList>
            <person name="Tobiishi Y."/>
            <person name="Tonouchi A."/>
        </authorList>
    </citation>
    <scope>NUCLEOTIDE SEQUENCE</scope>
    <source>
        <strain evidence="11">AW1220</strain>
    </source>
</reference>
<evidence type="ECO:0000313" key="11">
    <source>
        <dbReference type="EMBL" id="GLC23890.1"/>
    </source>
</evidence>
<dbReference type="CDD" id="cd14014">
    <property type="entry name" value="STKc_PknB_like"/>
    <property type="match status" value="1"/>
</dbReference>
<dbReference type="Pfam" id="PF00069">
    <property type="entry name" value="Pkinase"/>
    <property type="match status" value="1"/>
</dbReference>
<dbReference type="EC" id="2.7.11.1" evidence="1"/>
<evidence type="ECO:0000256" key="1">
    <source>
        <dbReference type="ARBA" id="ARBA00012513"/>
    </source>
</evidence>
<dbReference type="GO" id="GO:0005524">
    <property type="term" value="F:ATP binding"/>
    <property type="evidence" value="ECO:0007669"/>
    <property type="project" value="UniProtKB-UniRule"/>
</dbReference>